<dbReference type="AlphaFoldDB" id="A0A133US42"/>
<proteinExistence type="predicted"/>
<comment type="caution">
    <text evidence="1">The sequence shown here is derived from an EMBL/GenBank/DDBJ whole genome shotgun (WGS) entry which is preliminary data.</text>
</comment>
<dbReference type="EMBL" id="LHXR01000051">
    <property type="protein sequence ID" value="KXA96959.1"/>
    <property type="molecule type" value="Genomic_DNA"/>
</dbReference>
<sequence>MTILSSSNKLNIEFIRAFPQARHQFSPAKKCWWTSTFYLKIMGAPIIFPIANAGTPLLSKSICVQILFTPDHPGERFIKKGESFTGDRSTGV</sequence>
<accession>A0A133US42</accession>
<keyword evidence="2" id="KW-1185">Reference proteome</keyword>
<name>A0A133US42_9EURY</name>
<reference evidence="1 2" key="1">
    <citation type="journal article" date="2016" name="Sci. Rep.">
        <title>Metabolic traits of an uncultured archaeal lineage -MSBL1- from brine pools of the Red Sea.</title>
        <authorList>
            <person name="Mwirichia R."/>
            <person name="Alam I."/>
            <person name="Rashid M."/>
            <person name="Vinu M."/>
            <person name="Ba-Alawi W."/>
            <person name="Anthony Kamau A."/>
            <person name="Kamanda Ngugi D."/>
            <person name="Goker M."/>
            <person name="Klenk H.P."/>
            <person name="Bajic V."/>
            <person name="Stingl U."/>
        </authorList>
    </citation>
    <scope>NUCLEOTIDE SEQUENCE [LARGE SCALE GENOMIC DNA]</scope>
    <source>
        <strain evidence="1">SCGC-AAA259I09</strain>
    </source>
</reference>
<organism evidence="1 2">
    <name type="scientific">candidate division MSBL1 archaeon SCGC-AAA259I09</name>
    <dbReference type="NCBI Taxonomy" id="1698267"/>
    <lineage>
        <taxon>Archaea</taxon>
        <taxon>Methanobacteriati</taxon>
        <taxon>Methanobacteriota</taxon>
        <taxon>candidate division MSBL1</taxon>
    </lineage>
</organism>
<dbReference type="Proteomes" id="UP000070463">
    <property type="component" value="Unassembled WGS sequence"/>
</dbReference>
<evidence type="ECO:0000313" key="1">
    <source>
        <dbReference type="EMBL" id="KXA96959.1"/>
    </source>
</evidence>
<gene>
    <name evidence="1" type="ORF">AKJ37_04040</name>
</gene>
<evidence type="ECO:0000313" key="2">
    <source>
        <dbReference type="Proteomes" id="UP000070463"/>
    </source>
</evidence>
<protein>
    <submittedName>
        <fullName evidence="1">Uncharacterized protein</fullName>
    </submittedName>
</protein>